<feature type="chain" id="PRO_5015687578" description="Secreted protein" evidence="1">
    <location>
        <begin position="22"/>
        <end position="127"/>
    </location>
</feature>
<sequence>MNAVAWKWLFWSFVSCSPTLCARHLDSGQIRIRCHLCKTCFWCSGKSRINSTPLSVIQSRFMPSLNARATQLDVCPSRWAILLRTQSCMRPRIVQRSNNVSQANTDAREENTGEKGSAVRWLGIMRR</sequence>
<feature type="signal peptide" evidence="1">
    <location>
        <begin position="1"/>
        <end position="21"/>
    </location>
</feature>
<evidence type="ECO:0000313" key="2">
    <source>
        <dbReference type="EMBL" id="PSS00781.1"/>
    </source>
</evidence>
<accession>A0A2T3AJW6</accession>
<dbReference type="AlphaFoldDB" id="A0A2T3AJW6"/>
<protein>
    <recommendedName>
        <fullName evidence="4">Secreted protein</fullName>
    </recommendedName>
</protein>
<organism evidence="2 3">
    <name type="scientific">Coniella lustricola</name>
    <dbReference type="NCBI Taxonomy" id="2025994"/>
    <lineage>
        <taxon>Eukaryota</taxon>
        <taxon>Fungi</taxon>
        <taxon>Dikarya</taxon>
        <taxon>Ascomycota</taxon>
        <taxon>Pezizomycotina</taxon>
        <taxon>Sordariomycetes</taxon>
        <taxon>Sordariomycetidae</taxon>
        <taxon>Diaporthales</taxon>
        <taxon>Schizoparmaceae</taxon>
        <taxon>Coniella</taxon>
    </lineage>
</organism>
<evidence type="ECO:0000256" key="1">
    <source>
        <dbReference type="SAM" id="SignalP"/>
    </source>
</evidence>
<evidence type="ECO:0000313" key="3">
    <source>
        <dbReference type="Proteomes" id="UP000241462"/>
    </source>
</evidence>
<proteinExistence type="predicted"/>
<reference evidence="2 3" key="1">
    <citation type="journal article" date="2018" name="Mycol. Prog.">
        <title>Coniella lustricola, a new species from submerged detritus.</title>
        <authorList>
            <person name="Raudabaugh D.B."/>
            <person name="Iturriaga T."/>
            <person name="Carver A."/>
            <person name="Mondo S."/>
            <person name="Pangilinan J."/>
            <person name="Lipzen A."/>
            <person name="He G."/>
            <person name="Amirebrahimi M."/>
            <person name="Grigoriev I.V."/>
            <person name="Miller A.N."/>
        </authorList>
    </citation>
    <scope>NUCLEOTIDE SEQUENCE [LARGE SCALE GENOMIC DNA]</scope>
    <source>
        <strain evidence="2 3">B22-T-1</strain>
    </source>
</reference>
<evidence type="ECO:0008006" key="4">
    <source>
        <dbReference type="Google" id="ProtNLM"/>
    </source>
</evidence>
<keyword evidence="3" id="KW-1185">Reference proteome</keyword>
<gene>
    <name evidence="2" type="ORF">BD289DRAFT_7406</name>
</gene>
<dbReference type="Proteomes" id="UP000241462">
    <property type="component" value="Unassembled WGS sequence"/>
</dbReference>
<keyword evidence="1" id="KW-0732">Signal</keyword>
<dbReference type="EMBL" id="KZ678381">
    <property type="protein sequence ID" value="PSS00781.1"/>
    <property type="molecule type" value="Genomic_DNA"/>
</dbReference>
<dbReference type="InParanoid" id="A0A2T3AJW6"/>
<name>A0A2T3AJW6_9PEZI</name>